<organism evidence="3 4">
    <name type="scientific">Dolichospermum heterosporum TAC447</name>
    <dbReference type="NCBI Taxonomy" id="747523"/>
    <lineage>
        <taxon>Bacteria</taxon>
        <taxon>Bacillati</taxon>
        <taxon>Cyanobacteriota</taxon>
        <taxon>Cyanophyceae</taxon>
        <taxon>Nostocales</taxon>
        <taxon>Aphanizomenonaceae</taxon>
        <taxon>Dolichospermum</taxon>
        <taxon>Dolichospermum heterosporum</taxon>
    </lineage>
</organism>
<evidence type="ECO:0000313" key="3">
    <source>
        <dbReference type="EMBL" id="UUO14192.1"/>
    </source>
</evidence>
<evidence type="ECO:0000313" key="4">
    <source>
        <dbReference type="Proteomes" id="UP001057561"/>
    </source>
</evidence>
<dbReference type="EMBL" id="CP099464">
    <property type="protein sequence ID" value="UUO14192.1"/>
    <property type="molecule type" value="Genomic_DNA"/>
</dbReference>
<proteinExistence type="predicted"/>
<reference evidence="3" key="1">
    <citation type="submission" date="2022-06" db="EMBL/GenBank/DDBJ databases">
        <title>Nostosin G and Spiroidesin B from the Cyanobacterium Dolichospermum sp. NIES-1697.</title>
        <authorList>
            <person name="Phan C.-S."/>
            <person name="Mehjabin J.J."/>
            <person name="Anas A.R.J."/>
            <person name="Hayasaka M."/>
            <person name="Onoki R."/>
            <person name="Wang J."/>
            <person name="Umezawa T."/>
            <person name="Washio K."/>
            <person name="Morikawa M."/>
            <person name="Okino T."/>
        </authorList>
    </citation>
    <scope>NUCLEOTIDE SEQUENCE</scope>
    <source>
        <strain evidence="3">NIES-1697</strain>
    </source>
</reference>
<gene>
    <name evidence="3" type="ORF">NG743_19410</name>
</gene>
<dbReference type="RefSeq" id="WP_257120712.1">
    <property type="nucleotide sequence ID" value="NZ_CP099464.1"/>
</dbReference>
<accession>A0ABY5LTW6</accession>
<sequence>MGTLQQSQSKKTQATAKQQATSNKNCDIHPAEEIQEMFGNQALGRLIESQSSQDQPTDNSPNLLLKQISTANNSPLQRRSFFRGLSHELAGNGQGYLVQAKLTVNQPGDKYEQEADRVAAQVVKQINHPISQPSANPEAVHSQKLMRKSVSSPQPIAGGIATTPHLETAIKQQQGQGQPISEDIREPLEESFGADLSGVRVHTDDQSDELNRSIQSLAFTKGRDIFFKRGAYQPRSLKGQELLAHELTHVIQQGGQGRLVQRKDDDKPKQTLKKSKGGIDISKDVTGEIGIFKFTSQNLEHNDAQDALKGDGTVIIPDLNNTTASVSGMVVDSEGIDWDKITVKTQDIKLGEIATITNIQGNILGKKKQYQSDVSGTFGVDLSSQGLQAKTSGTVNITYAAGTWKYAITNGSISATIDNIFKLDATEINYDNINKSIGILKASVIIPELNNTSAAVEKAQIDKNGIDWQKIILKTDDIKLGNFAEIKNIKGSILGKKDQYKSDVSGNIGINLSSTGVGKVESGGDVNINYTAGTWKYAISKGYLKATIDEVFNLEAKGITYDNTNESLAFETASVIIPKLNNTSAAVEKAQIDKNGIDWQKITLKTDDIKLGNFAEIKNIKGSILGKKDQYKSDVSGNIEINLSSTGVGKVESGGDVNINYTAGTWKYAISKGYLKATIDEVFNLEAKGITYDNTNESLAFETASVIIPKLNNTSAAVEKAQIDKNGIDWQKIILKTDDIKLGNFAEIKNIKGSILGKKDQYKSDVSGNIGINLSSTGVGKVESGGDVNINYAAGTWKYAISKGYLKATIDEVFNLEAKGITYDNTNESLAFETASVIIPKLNNTSAAVEKAQIDKNGIDWQKIILKTDDIKLGNFAEIKNIKGSILGKKDQYKSDVSGNIGINLSSTGVGKVESGGDVNINYTAGTWKYAISKGYLKATIDEVFNLEAKGITYDNTNESLAFETASVIIPKLNNTSAAVEKAQIDKNGIDWQKIILKTDDIKLGNFAEIKNIKGSILGKKDQYKSDVSGNIGINLSSTGVGKVESGGDVNINYTAGTWKYAISKGYLKATIDEVFNLEAKGITYDNTNESLAFETASVIIPELNETSVKVEKAQIDKNGIDWDKITVKTKDIKLGEFASVSQPTATIGGKSQQYKLECAGAVAVNIGSKEIVNVKSSGDLKIIYQSGKWDYESKNLSLSATIADILNFEAKGINYDHEKKSLTLSQASITIPELKNISAEAKNARIDHNGIDWDKISVPMPEIPLGEIVKIKESKASIEGAKQKYSTIIGGGLELKFGDYFQATGTGAVKLDRTVSPSQLKIESAKLEAQGKVELPGKLMVWPSIDFSYPIVPGLEAGVQLGIKGGIEGALKGAIAKNGTNQDWDFAVNPEIKGYLAVSLKAFAGVGSAYIASLQAYIEGLCRADAIGGLQFSGKFGYDESTKKINASKLTSKYYAEAKFTAEIAAGIQAQAFYFFKKNLYRITIGKWELGSGNIGGDIKIDEDGKLKVSSPTFGGVMKGEIEKNGTGPKGEIIAVAEAQKLLRDAAQSIEGSGEERQAIIKKIEVKYKEAIKVTQGVIDKEVEKSDKCVDQLDKINKKLSRYSNVWKKLNGDKNEPIKKRNIIKQVASGIRHSDSVHQAKEILNEGGTTLRGRNNKDYLSNKIKTASDLWDKISDKYDVHYARYQDAVAAIKQSVAVLADVEAAIQNIQALEQGKGIENISTIEKEQKILDSAQEKLKEESIKLDISSIEKQVSELEDIET</sequence>
<feature type="region of interest" description="Disordered" evidence="1">
    <location>
        <begin position="1"/>
        <end position="30"/>
    </location>
</feature>
<keyword evidence="4" id="KW-1185">Reference proteome</keyword>
<dbReference type="Proteomes" id="UP001057561">
    <property type="component" value="Chromosome"/>
</dbReference>
<evidence type="ECO:0000259" key="2">
    <source>
        <dbReference type="Pfam" id="PF13699"/>
    </source>
</evidence>
<dbReference type="Pfam" id="PF13699">
    <property type="entry name" value="eCIS_core"/>
    <property type="match status" value="1"/>
</dbReference>
<feature type="domain" description="eCIS core" evidence="2">
    <location>
        <begin position="179"/>
        <end position="256"/>
    </location>
</feature>
<protein>
    <submittedName>
        <fullName evidence="3">DUF4157 domain-containing protein</fullName>
    </submittedName>
</protein>
<feature type="region of interest" description="Disordered" evidence="1">
    <location>
        <begin position="255"/>
        <end position="277"/>
    </location>
</feature>
<feature type="compositionally biased region" description="Low complexity" evidence="1">
    <location>
        <begin position="1"/>
        <end position="22"/>
    </location>
</feature>
<name>A0ABY5LTW6_9CYAN</name>
<dbReference type="InterPro" id="IPR025295">
    <property type="entry name" value="eCIS_core_dom"/>
</dbReference>
<evidence type="ECO:0000256" key="1">
    <source>
        <dbReference type="SAM" id="MobiDB-lite"/>
    </source>
</evidence>